<accession>A0A4Y3K8A0</accession>
<evidence type="ECO:0000313" key="3">
    <source>
        <dbReference type="EMBL" id="GEA80182.1"/>
    </source>
</evidence>
<dbReference type="AlphaFoldDB" id="A0A4Y3K8A0"/>
<dbReference type="EMBL" id="BJLP01000006">
    <property type="protein sequence ID" value="GEA80182.1"/>
    <property type="molecule type" value="Genomic_DNA"/>
</dbReference>
<keyword evidence="2" id="KW-1133">Transmembrane helix</keyword>
<keyword evidence="2" id="KW-0472">Membrane</keyword>
<sequence length="703" mass="74247">MDDGREQTARRRATWLPTFGDAADALVGLVATAAGLGVAIALVDGVEATGVGGVLVVALLVFVGDPALRPPLRALARPVGAMGALVLGLVAQVAIAWAALSLVPGIEVTSAWAVVRVIVIAAVVMAVGRWLLGANDSEYVISDVLRRARRKARRLDGRVPQGRPAGMLVVQLDGVAEPVLREAVEAGLAPTMQRWLTQGTHRLETWWARVPSTTPASQAGLLHGESGEIPAFRWWDRGLGRLVVTNHPADAALVEARLTDGKGLLAGGGTAVSTMFTGDAERAYVVMSRTRTRAPDGSGGGLGPGAEFVRFFASPFVLARAVSLTIGEIVKELYQARRQHVRDVRPRISRGGWYVVLRGVTNVLMRDLSTSLVAEAVVRGDPVVFVDLVDYDEIAHHAGPTRPESLRALEGLDRVLRTLEQAVAVAPRDYRVVVLSDHGQALGETFEQLEGASLLDVVRELMARPDASGVQSGTGEDWGPLNALLTSVVGSGGSRAVGPDAGRASGRVRDSAAPEPPEVVVVGSGNLGLVWFPRADHRLVLEELQERWPALVPGLAARPGVGAVVVDTRTRGLVAIGARGLVLLEPDRDADPADAVEGEDPLAPYGPRGRADLARAARLPHTGDLLLVSRVTPGGHVHAFEGQVGSHGGIGGAQNLAMLLHPAQWPVDDELREAVGAQHLLVGAEAVHEQLVRWARRAGLREV</sequence>
<feature type="transmembrane region" description="Helical" evidence="2">
    <location>
        <begin position="112"/>
        <end position="132"/>
    </location>
</feature>
<organism evidence="3 4">
    <name type="scientific">Cellulomonas uda</name>
    <dbReference type="NCBI Taxonomy" id="1714"/>
    <lineage>
        <taxon>Bacteria</taxon>
        <taxon>Bacillati</taxon>
        <taxon>Actinomycetota</taxon>
        <taxon>Actinomycetes</taxon>
        <taxon>Micrococcales</taxon>
        <taxon>Cellulomonadaceae</taxon>
        <taxon>Cellulomonas</taxon>
    </lineage>
</organism>
<feature type="transmembrane region" description="Helical" evidence="2">
    <location>
        <begin position="21"/>
        <end position="42"/>
    </location>
</feature>
<dbReference type="Proteomes" id="UP000315842">
    <property type="component" value="Unassembled WGS sequence"/>
</dbReference>
<feature type="region of interest" description="Disordered" evidence="1">
    <location>
        <begin position="493"/>
        <end position="513"/>
    </location>
</feature>
<protein>
    <submittedName>
        <fullName evidence="3">Membrane protein</fullName>
    </submittedName>
</protein>
<proteinExistence type="predicted"/>
<dbReference type="InterPro" id="IPR017850">
    <property type="entry name" value="Alkaline_phosphatase_core_sf"/>
</dbReference>
<keyword evidence="2" id="KW-0812">Transmembrane</keyword>
<dbReference type="RefSeq" id="WP_141318624.1">
    <property type="nucleotide sequence ID" value="NZ_BJLP01000006.1"/>
</dbReference>
<feature type="transmembrane region" description="Helical" evidence="2">
    <location>
        <begin position="48"/>
        <end position="68"/>
    </location>
</feature>
<reference evidence="3 4" key="1">
    <citation type="submission" date="2019-06" db="EMBL/GenBank/DDBJ databases">
        <title>Whole genome shotgun sequence of Cellulomonas uda NBRC 3747.</title>
        <authorList>
            <person name="Hosoyama A."/>
            <person name="Uohara A."/>
            <person name="Ohji S."/>
            <person name="Ichikawa N."/>
        </authorList>
    </citation>
    <scope>NUCLEOTIDE SEQUENCE [LARGE SCALE GENOMIC DNA]</scope>
    <source>
        <strain evidence="3 4">NBRC 3747</strain>
    </source>
</reference>
<name>A0A4Y3K8A0_CELUD</name>
<gene>
    <name evidence="3" type="ORF">CUD01_06260</name>
</gene>
<dbReference type="InterPro" id="IPR002591">
    <property type="entry name" value="Phosphodiest/P_Trfase"/>
</dbReference>
<dbReference type="Pfam" id="PF01663">
    <property type="entry name" value="Phosphodiest"/>
    <property type="match status" value="1"/>
</dbReference>
<dbReference type="SUPFAM" id="SSF53649">
    <property type="entry name" value="Alkaline phosphatase-like"/>
    <property type="match status" value="1"/>
</dbReference>
<evidence type="ECO:0000256" key="1">
    <source>
        <dbReference type="SAM" id="MobiDB-lite"/>
    </source>
</evidence>
<feature type="transmembrane region" description="Helical" evidence="2">
    <location>
        <begin position="80"/>
        <end position="100"/>
    </location>
</feature>
<evidence type="ECO:0000313" key="4">
    <source>
        <dbReference type="Proteomes" id="UP000315842"/>
    </source>
</evidence>
<dbReference type="Gene3D" id="3.40.720.10">
    <property type="entry name" value="Alkaline Phosphatase, subunit A"/>
    <property type="match status" value="1"/>
</dbReference>
<evidence type="ECO:0000256" key="2">
    <source>
        <dbReference type="SAM" id="Phobius"/>
    </source>
</evidence>
<comment type="caution">
    <text evidence="3">The sequence shown here is derived from an EMBL/GenBank/DDBJ whole genome shotgun (WGS) entry which is preliminary data.</text>
</comment>
<keyword evidence="4" id="KW-1185">Reference proteome</keyword>